<proteinExistence type="predicted"/>
<sequence>MTVAELQELLANLDPNLELVLMSDSTNKDLPLFSIESVSVHDAIRDKDEMRRPRLTFRKDKWSTPTAVVTITSVF</sequence>
<organism evidence="1 2">
    <name type="scientific">Shewanella khirikhana</name>
    <dbReference type="NCBI Taxonomy" id="1965282"/>
    <lineage>
        <taxon>Bacteria</taxon>
        <taxon>Pseudomonadati</taxon>
        <taxon>Pseudomonadota</taxon>
        <taxon>Gammaproteobacteria</taxon>
        <taxon>Alteromonadales</taxon>
        <taxon>Shewanellaceae</taxon>
        <taxon>Shewanella</taxon>
    </lineage>
</organism>
<protein>
    <submittedName>
        <fullName evidence="1">Uncharacterized protein</fullName>
    </submittedName>
</protein>
<dbReference type="Proteomes" id="UP000278437">
    <property type="component" value="Chromosome"/>
</dbReference>
<gene>
    <name evidence="1" type="ORF">STH12_02762</name>
</gene>
<accession>A0ABM7DQ69</accession>
<name>A0ABM7DQ69_9GAMM</name>
<dbReference type="EMBL" id="CP020373">
    <property type="protein sequence ID" value="AZQ11831.1"/>
    <property type="molecule type" value="Genomic_DNA"/>
</dbReference>
<evidence type="ECO:0000313" key="2">
    <source>
        <dbReference type="Proteomes" id="UP000278437"/>
    </source>
</evidence>
<reference evidence="2" key="1">
    <citation type="submission" date="2017-03" db="EMBL/GenBank/DDBJ databases">
        <title>Full genome sequence of a non-lethal Shewanella isolate that potentiates virulence of Vibio parahaemolyticus causing acute hepatopancreatic necrosis disease (AHPND) in shrimp.</title>
        <authorList>
            <person name="Prachumwat A."/>
            <person name="Sritunyalucksana K."/>
        </authorList>
    </citation>
    <scope>NUCLEOTIDE SEQUENCE [LARGE SCALE GENOMIC DNA]</scope>
    <source>
        <strain evidence="2">TH2012</strain>
    </source>
</reference>
<evidence type="ECO:0000313" key="1">
    <source>
        <dbReference type="EMBL" id="AZQ11831.1"/>
    </source>
</evidence>
<keyword evidence="2" id="KW-1185">Reference proteome</keyword>
<dbReference type="RefSeq" id="WP_126168064.1">
    <property type="nucleotide sequence ID" value="NZ_CP020373.1"/>
</dbReference>